<feature type="domain" description="Disease resistance protein winged helix" evidence="5">
    <location>
        <begin position="112"/>
        <end position="182"/>
    </location>
</feature>
<keyword evidence="8" id="KW-1185">Reference proteome</keyword>
<keyword evidence="4" id="KW-0611">Plant defense</keyword>
<proteinExistence type="predicted"/>
<reference evidence="8" key="1">
    <citation type="submission" date="2016-06" db="EMBL/GenBank/DDBJ databases">
        <title>Parallel loss of symbiosis genes in relatives of nitrogen-fixing non-legume Parasponia.</title>
        <authorList>
            <person name="Van Velzen R."/>
            <person name="Holmer R."/>
            <person name="Bu F."/>
            <person name="Rutten L."/>
            <person name="Van Zeijl A."/>
            <person name="Liu W."/>
            <person name="Santuari L."/>
            <person name="Cao Q."/>
            <person name="Sharma T."/>
            <person name="Shen D."/>
            <person name="Roswanjaya Y."/>
            <person name="Wardhani T."/>
            <person name="Kalhor M.S."/>
            <person name="Jansen J."/>
            <person name="Van den Hoogen J."/>
            <person name="Gungor B."/>
            <person name="Hartog M."/>
            <person name="Hontelez J."/>
            <person name="Verver J."/>
            <person name="Yang W.-C."/>
            <person name="Schijlen E."/>
            <person name="Repin R."/>
            <person name="Schilthuizen M."/>
            <person name="Schranz E."/>
            <person name="Heidstra R."/>
            <person name="Miyata K."/>
            <person name="Fedorova E."/>
            <person name="Kohlen W."/>
            <person name="Bisseling T."/>
            <person name="Smit S."/>
            <person name="Geurts R."/>
        </authorList>
    </citation>
    <scope>NUCLEOTIDE SEQUENCE [LARGE SCALE GENOMIC DNA]</scope>
    <source>
        <strain evidence="8">cv. RG33-2</strain>
    </source>
</reference>
<keyword evidence="3" id="KW-0547">Nucleotide-binding</keyword>
<dbReference type="InterPro" id="IPR050905">
    <property type="entry name" value="Plant_NBS-LRR"/>
</dbReference>
<evidence type="ECO:0000256" key="1">
    <source>
        <dbReference type="ARBA" id="ARBA00022614"/>
    </source>
</evidence>
<dbReference type="InterPro" id="IPR027417">
    <property type="entry name" value="P-loop_NTPase"/>
</dbReference>
<dbReference type="SUPFAM" id="SSF52540">
    <property type="entry name" value="P-loop containing nucleoside triphosphate hydrolases"/>
    <property type="match status" value="1"/>
</dbReference>
<dbReference type="Proteomes" id="UP000237000">
    <property type="component" value="Unassembled WGS sequence"/>
</dbReference>
<name>A0A2P5BJU7_TREOI</name>
<evidence type="ECO:0000256" key="2">
    <source>
        <dbReference type="ARBA" id="ARBA00022737"/>
    </source>
</evidence>
<dbReference type="Gene3D" id="1.10.8.430">
    <property type="entry name" value="Helical domain of apoptotic protease-activating factors"/>
    <property type="match status" value="1"/>
</dbReference>
<sequence>MSCKAIRIEQLSEDDALDLFVEIVGHNAFSFPNSKVVIKQIVQQCAGLPLALVTVAGSLKGSVNVDEWEIALEELRECTKGSTSDGIFERLKFSYDRLNDTRLQNCLLYCALYPEDCLIKRDSLIEYLIAEEIIEEKNTRQFQIKKGQVMLNQLVNVGLLNDATFNIGVKCVKMHDLVRDMALRITSESPRYLVKAGLQLSSIPDEEYWKEDVVKVSLMYNNISDIPLCIIESPKCPTLSTLLLCKNPLQSISNHFFLYMTGLHVLDLSYTNIEKLPESISDLVNLTALLLKNCEGLEYVPSLAKLKGLRKLDLFGAGINEVPQGMGMLVKLRYLDFSWSSLTFMPDGVLCKLVNLQYLSLMVYSNTPPRIKAEELAYLRKLETFHVLTDDIHDFDAYARFMEKGGLTNYKILGGSGSDVRVDKLVSLGKCNLSERILLPKDVEDLYIHDCDINASSLCELVPLINATKLKCIEIDRCGVIEHLFSDSYASIFALLQSLEKLRLREMEDLRGLFKRERVESVPPATFSSLKYLHIYGCNNVKKLFILSNGSTPSLEEIDISWCEQLEELVSSTNEEDQNYEEWGISTDRHAAINAVVTLPKLSKLYLSHLPQLQSIPFVANSLQSVEIYGCPKLKKIGPLLDREPCPTSLQSVRIDESTWRSLEWAHPNAKDFVQSIWSPLTHCTRLILPDNMI</sequence>
<comment type="caution">
    <text evidence="7">The sequence shown here is derived from an EMBL/GenBank/DDBJ whole genome shotgun (WGS) entry which is preliminary data.</text>
</comment>
<evidence type="ECO:0000259" key="6">
    <source>
        <dbReference type="Pfam" id="PF23598"/>
    </source>
</evidence>
<dbReference type="AlphaFoldDB" id="A0A2P5BJU7"/>
<dbReference type="InterPro" id="IPR001611">
    <property type="entry name" value="Leu-rich_rpt"/>
</dbReference>
<dbReference type="InterPro" id="IPR058922">
    <property type="entry name" value="WHD_DRP"/>
</dbReference>
<dbReference type="GO" id="GO:0005524">
    <property type="term" value="F:ATP binding"/>
    <property type="evidence" value="ECO:0007669"/>
    <property type="project" value="UniProtKB-KW"/>
</dbReference>
<gene>
    <name evidence="7" type="ORF">TorRG33x02_318650</name>
</gene>
<evidence type="ECO:0000256" key="4">
    <source>
        <dbReference type="ARBA" id="ARBA00022821"/>
    </source>
</evidence>
<dbReference type="InterPro" id="IPR003591">
    <property type="entry name" value="Leu-rich_rpt_typical-subtyp"/>
</dbReference>
<dbReference type="PANTHER" id="PTHR33463">
    <property type="entry name" value="NB-ARC DOMAIN-CONTAINING PROTEIN-RELATED"/>
    <property type="match status" value="1"/>
</dbReference>
<dbReference type="InterPro" id="IPR042197">
    <property type="entry name" value="Apaf_helical"/>
</dbReference>
<dbReference type="Pfam" id="PF23559">
    <property type="entry name" value="WHD_DRP"/>
    <property type="match status" value="1"/>
</dbReference>
<dbReference type="Pfam" id="PF23598">
    <property type="entry name" value="LRR_14"/>
    <property type="match status" value="1"/>
</dbReference>
<accession>A0A2P5BJU7</accession>
<dbReference type="GO" id="GO:0043531">
    <property type="term" value="F:ADP binding"/>
    <property type="evidence" value="ECO:0007669"/>
    <property type="project" value="InterPro"/>
</dbReference>
<dbReference type="EMBL" id="JXTC01000508">
    <property type="protein sequence ID" value="PON49064.1"/>
    <property type="molecule type" value="Genomic_DNA"/>
</dbReference>
<dbReference type="SUPFAM" id="SSF52058">
    <property type="entry name" value="L domain-like"/>
    <property type="match status" value="1"/>
</dbReference>
<dbReference type="Gene3D" id="3.80.10.10">
    <property type="entry name" value="Ribonuclease Inhibitor"/>
    <property type="match status" value="2"/>
</dbReference>
<feature type="domain" description="Disease resistance R13L4/SHOC-2-like LRR" evidence="6">
    <location>
        <begin position="304"/>
        <end position="570"/>
    </location>
</feature>
<dbReference type="Pfam" id="PF13855">
    <property type="entry name" value="LRR_8"/>
    <property type="match status" value="1"/>
</dbReference>
<dbReference type="PANTHER" id="PTHR33463:SF187">
    <property type="entry name" value="AND NB-ARC DOMAIN DISEASE RESISTANCE PROTEIN, PUTATIVE-RELATED"/>
    <property type="match status" value="1"/>
</dbReference>
<keyword evidence="1" id="KW-0433">Leucine-rich repeat</keyword>
<evidence type="ECO:0000313" key="8">
    <source>
        <dbReference type="Proteomes" id="UP000237000"/>
    </source>
</evidence>
<evidence type="ECO:0000313" key="7">
    <source>
        <dbReference type="EMBL" id="PON49064.1"/>
    </source>
</evidence>
<dbReference type="FunFam" id="1.10.10.10:FF:000322">
    <property type="entry name" value="Probable disease resistance protein At1g63360"/>
    <property type="match status" value="1"/>
</dbReference>
<evidence type="ECO:0000259" key="5">
    <source>
        <dbReference type="Pfam" id="PF23559"/>
    </source>
</evidence>
<keyword evidence="2" id="KW-0677">Repeat</keyword>
<protein>
    <submittedName>
        <fullName evidence="7">NB-ARC domain containing protein</fullName>
    </submittedName>
</protein>
<evidence type="ECO:0000256" key="3">
    <source>
        <dbReference type="ARBA" id="ARBA00022741"/>
    </source>
</evidence>
<dbReference type="SMART" id="SM00369">
    <property type="entry name" value="LRR_TYP"/>
    <property type="match status" value="4"/>
</dbReference>
<dbReference type="InParanoid" id="A0A2P5BJU7"/>
<dbReference type="InterPro" id="IPR055414">
    <property type="entry name" value="LRR_R13L4/SHOC2-like"/>
</dbReference>
<dbReference type="OrthoDB" id="1926275at2759"/>
<dbReference type="GO" id="GO:0006952">
    <property type="term" value="P:defense response"/>
    <property type="evidence" value="ECO:0007669"/>
    <property type="project" value="UniProtKB-KW"/>
</dbReference>
<organism evidence="7 8">
    <name type="scientific">Trema orientale</name>
    <name type="common">Charcoal tree</name>
    <name type="synonym">Celtis orientalis</name>
    <dbReference type="NCBI Taxonomy" id="63057"/>
    <lineage>
        <taxon>Eukaryota</taxon>
        <taxon>Viridiplantae</taxon>
        <taxon>Streptophyta</taxon>
        <taxon>Embryophyta</taxon>
        <taxon>Tracheophyta</taxon>
        <taxon>Spermatophyta</taxon>
        <taxon>Magnoliopsida</taxon>
        <taxon>eudicotyledons</taxon>
        <taxon>Gunneridae</taxon>
        <taxon>Pentapetalae</taxon>
        <taxon>rosids</taxon>
        <taxon>fabids</taxon>
        <taxon>Rosales</taxon>
        <taxon>Cannabaceae</taxon>
        <taxon>Trema</taxon>
    </lineage>
</organism>
<dbReference type="InterPro" id="IPR032675">
    <property type="entry name" value="LRR_dom_sf"/>
</dbReference>